<organism evidence="7 8">
    <name type="scientific">Rubroshorea leprosula</name>
    <dbReference type="NCBI Taxonomy" id="152421"/>
    <lineage>
        <taxon>Eukaryota</taxon>
        <taxon>Viridiplantae</taxon>
        <taxon>Streptophyta</taxon>
        <taxon>Embryophyta</taxon>
        <taxon>Tracheophyta</taxon>
        <taxon>Spermatophyta</taxon>
        <taxon>Magnoliopsida</taxon>
        <taxon>eudicotyledons</taxon>
        <taxon>Gunneridae</taxon>
        <taxon>Pentapetalae</taxon>
        <taxon>rosids</taxon>
        <taxon>malvids</taxon>
        <taxon>Malvales</taxon>
        <taxon>Dipterocarpaceae</taxon>
        <taxon>Rubroshorea</taxon>
    </lineage>
</organism>
<evidence type="ECO:0000256" key="4">
    <source>
        <dbReference type="SAM" id="Coils"/>
    </source>
</evidence>
<dbReference type="PANTHER" id="PTHR15107">
    <property type="entry name" value="RETINOBLASTOMA BINDING PROTEIN 8"/>
    <property type="match status" value="1"/>
</dbReference>
<keyword evidence="3" id="KW-0539">Nucleus</keyword>
<dbReference type="GO" id="GO:0010792">
    <property type="term" value="P:DNA double-strand break processing involved in repair via single-strand annealing"/>
    <property type="evidence" value="ECO:0007669"/>
    <property type="project" value="TreeGrafter"/>
</dbReference>
<dbReference type="Pfam" id="PF08573">
    <property type="entry name" value="SAE2"/>
    <property type="match status" value="1"/>
</dbReference>
<evidence type="ECO:0000256" key="2">
    <source>
        <dbReference type="ARBA" id="ARBA00022763"/>
    </source>
</evidence>
<dbReference type="Proteomes" id="UP001054252">
    <property type="component" value="Unassembled WGS sequence"/>
</dbReference>
<evidence type="ECO:0000259" key="6">
    <source>
        <dbReference type="Pfam" id="PF08573"/>
    </source>
</evidence>
<evidence type="ECO:0000256" key="3">
    <source>
        <dbReference type="ARBA" id="ARBA00023242"/>
    </source>
</evidence>
<feature type="region of interest" description="Disordered" evidence="5">
    <location>
        <begin position="401"/>
        <end position="422"/>
    </location>
</feature>
<evidence type="ECO:0000256" key="5">
    <source>
        <dbReference type="SAM" id="MobiDB-lite"/>
    </source>
</evidence>
<evidence type="ECO:0000256" key="1">
    <source>
        <dbReference type="ARBA" id="ARBA00004123"/>
    </source>
</evidence>
<reference evidence="7 8" key="1">
    <citation type="journal article" date="2021" name="Commun. Biol.">
        <title>The genome of Shorea leprosula (Dipterocarpaceae) highlights the ecological relevance of drought in aseasonal tropical rainforests.</title>
        <authorList>
            <person name="Ng K.K.S."/>
            <person name="Kobayashi M.J."/>
            <person name="Fawcett J.A."/>
            <person name="Hatakeyama M."/>
            <person name="Paape T."/>
            <person name="Ng C.H."/>
            <person name="Ang C.C."/>
            <person name="Tnah L.H."/>
            <person name="Lee C.T."/>
            <person name="Nishiyama T."/>
            <person name="Sese J."/>
            <person name="O'Brien M.J."/>
            <person name="Copetti D."/>
            <person name="Mohd Noor M.I."/>
            <person name="Ong R.C."/>
            <person name="Putra M."/>
            <person name="Sireger I.Z."/>
            <person name="Indrioko S."/>
            <person name="Kosugi Y."/>
            <person name="Izuno A."/>
            <person name="Isagi Y."/>
            <person name="Lee S.L."/>
            <person name="Shimizu K.K."/>
        </authorList>
    </citation>
    <scope>NUCLEOTIDE SEQUENCE [LARGE SCALE GENOMIC DNA]</scope>
    <source>
        <strain evidence="7">214</strain>
    </source>
</reference>
<feature type="coiled-coil region" evidence="4">
    <location>
        <begin position="124"/>
        <end position="341"/>
    </location>
</feature>
<dbReference type="GO" id="GO:0003684">
    <property type="term" value="F:damaged DNA binding"/>
    <property type="evidence" value="ECO:0007669"/>
    <property type="project" value="TreeGrafter"/>
</dbReference>
<comment type="subcellular location">
    <subcellularLocation>
        <location evidence="1">Nucleus</location>
    </subcellularLocation>
</comment>
<feature type="compositionally biased region" description="Polar residues" evidence="5">
    <location>
        <begin position="451"/>
        <end position="475"/>
    </location>
</feature>
<accession>A0AAV5M388</accession>
<keyword evidence="2" id="KW-0227">DNA damage</keyword>
<dbReference type="PANTHER" id="PTHR15107:SF0">
    <property type="entry name" value="DNA ENDONUCLEASE ACTIVATOR CTP1 C-TERMINAL DOMAIN-CONTAINING PROTEIN"/>
    <property type="match status" value="1"/>
</dbReference>
<protein>
    <recommendedName>
        <fullName evidence="6">DNA endonuclease activator Ctp1 C-terminal domain-containing protein</fullName>
    </recommendedName>
</protein>
<proteinExistence type="predicted"/>
<dbReference type="AlphaFoldDB" id="A0AAV5M388"/>
<evidence type="ECO:0000313" key="7">
    <source>
        <dbReference type="EMBL" id="GKV43398.1"/>
    </source>
</evidence>
<feature type="domain" description="DNA endonuclease activator Ctp1 C-terminal" evidence="6">
    <location>
        <begin position="605"/>
        <end position="641"/>
    </location>
</feature>
<name>A0AAV5M388_9ROSI</name>
<comment type="caution">
    <text evidence="7">The sequence shown here is derived from an EMBL/GenBank/DDBJ whole genome shotgun (WGS) entry which is preliminary data.</text>
</comment>
<gene>
    <name evidence="7" type="ORF">SLEP1_g50690</name>
</gene>
<keyword evidence="8" id="KW-1185">Reference proteome</keyword>
<evidence type="ECO:0000313" key="8">
    <source>
        <dbReference type="Proteomes" id="UP001054252"/>
    </source>
</evidence>
<feature type="region of interest" description="Disordered" evidence="5">
    <location>
        <begin position="439"/>
        <end position="557"/>
    </location>
</feature>
<dbReference type="InterPro" id="IPR013882">
    <property type="entry name" value="Ctp1_C"/>
</dbReference>
<dbReference type="EMBL" id="BPVZ01000168">
    <property type="protein sequence ID" value="GKV43398.1"/>
    <property type="molecule type" value="Genomic_DNA"/>
</dbReference>
<sequence>MEEPIPESPAEAQVVDWGDAKYVYEHVLALIGSLETVKGKISEIESTFCSLQEAKDEISRIESIFCRDLYPNFQSKYKTLQKIYSEAKKAAEDLWKEKENKFILQVEKLQLEKEMMQKEHEERIQGTLEKLRSKELKIQELEKKLMFKEDDEGIELQRNLIRLIQTKANVIVNKDKQLREHEKKIDVLLADLKIMENKVEFLQKVLREKIEEVIKGKELEENLLGRINLQTLEIKNNEQLLIDYEREKKQLMTKFEQLKENLNGVNEELKKKTEEVEEGRKLQEGLLKLVDSNGSENLRTKQQLAEHKEAKELLLTKVKDLEEKVNELQLKLQERSDHEAKEGDFYKKLIQQIEPKDSELLAEQNKYMKLLDGYKRLKSQYNYLLSKKGLNLENVITPHKSERARHHHHENSPPANGNKTLDAPAVACDLTKVKDETIFNDNSEDEKGLKSIQTSRPRSPNSNLPTAQCVPSTKSYPVAGRKRPFSGWRETRSRQQQGGSDPHDDFLDTPLENIRGNLSKVAKEDHPGPVPEGIQADSSDDETQDLNVDPTPENQEMPIQIGDKRNFKYVEPIRKKSERENLKGFECNQCKKFYDAVLDDGSRNNDSNKHNIRCEHHQGVSRHRYKYNPPLTPEGFWNIGFESEM</sequence>
<dbReference type="GO" id="GO:0005634">
    <property type="term" value="C:nucleus"/>
    <property type="evidence" value="ECO:0007669"/>
    <property type="project" value="UniProtKB-SubCell"/>
</dbReference>
<dbReference type="InterPro" id="IPR033316">
    <property type="entry name" value="RBBP8-like"/>
</dbReference>
<keyword evidence="4" id="KW-0175">Coiled coil</keyword>